<dbReference type="InterPro" id="IPR010622">
    <property type="entry name" value="FAST_Leu-rich"/>
</dbReference>
<dbReference type="Pfam" id="PF06743">
    <property type="entry name" value="FAST_1"/>
    <property type="match status" value="1"/>
</dbReference>
<evidence type="ECO:0000313" key="4">
    <source>
        <dbReference type="Proteomes" id="UP000668214"/>
    </source>
</evidence>
<dbReference type="Pfam" id="PF08368">
    <property type="entry name" value="FAST_2"/>
    <property type="match status" value="1"/>
</dbReference>
<dbReference type="InterPro" id="IPR013584">
    <property type="entry name" value="RAP"/>
</dbReference>
<dbReference type="Proteomes" id="UP000668214">
    <property type="component" value="Unassembled WGS sequence"/>
</dbReference>
<dbReference type="PROSITE" id="PS51286">
    <property type="entry name" value="RAP"/>
    <property type="match status" value="1"/>
</dbReference>
<reference evidence="3" key="1">
    <citation type="submission" date="2020-02" db="EMBL/GenBank/DDBJ databases">
        <title>Relaxed selection underlies rapid genomic changes in the transitions from sociality to social parasitism in ants.</title>
        <authorList>
            <person name="Bi X."/>
        </authorList>
    </citation>
    <scope>NUCLEOTIDE SEQUENCE</scope>
    <source>
        <strain evidence="3">BGI-DK2014c</strain>
        <tissue evidence="3">Whole body</tissue>
    </source>
</reference>
<dbReference type="SMART" id="SM00952">
    <property type="entry name" value="RAP"/>
    <property type="match status" value="1"/>
</dbReference>
<keyword evidence="4" id="KW-1185">Reference proteome</keyword>
<evidence type="ECO:0000256" key="1">
    <source>
        <dbReference type="SAM" id="MobiDB-lite"/>
    </source>
</evidence>
<organism evidence="3 4">
    <name type="scientific">Pseudoatta argentina</name>
    <dbReference type="NCBI Taxonomy" id="621737"/>
    <lineage>
        <taxon>Eukaryota</taxon>
        <taxon>Metazoa</taxon>
        <taxon>Ecdysozoa</taxon>
        <taxon>Arthropoda</taxon>
        <taxon>Hexapoda</taxon>
        <taxon>Insecta</taxon>
        <taxon>Pterygota</taxon>
        <taxon>Neoptera</taxon>
        <taxon>Endopterygota</taxon>
        <taxon>Hymenoptera</taxon>
        <taxon>Apocrita</taxon>
        <taxon>Aculeata</taxon>
        <taxon>Formicoidea</taxon>
        <taxon>Formicidae</taxon>
        <taxon>Myrmicinae</taxon>
        <taxon>Pseudoatta</taxon>
    </lineage>
</organism>
<gene>
    <name evidence="3" type="primary">Tbrg4</name>
    <name evidence="3" type="ORF">G6Z78_0000465</name>
</gene>
<dbReference type="AlphaFoldDB" id="A0A836F4M2"/>
<feature type="non-terminal residue" evidence="3">
    <location>
        <position position="516"/>
    </location>
</feature>
<sequence>MTMLQFSAMLYTATARIAPRSSWRFTALVACNSSTAVTSEQPATNEDNANLSKVEDVVQKKKEQQPKDMSFQSTFHTTEERNSRRKRLNDSNSFFKQFQAAKSVNDLLDLAVLPNLSTNNALKLISSITNQINSGKSEISDIEADERFIHLRKIVKSDESGEVKIYEKSNNLSKYSQLSTPAMITVITTLREQRDRNTPLLKMLSYNIVKYNVTLTLNQCATLLYSMAVLNFPDFLRYKNTDILDAFCNTLYMKSIDYKFLDYSSIIQTFAALQYKSQKTNLFLEKFTEYISPLETSWIVWLDIIWALAVLDVVKPQHVQNLLDPALMEKNAFNQLNISKILKLLNINAVAQFVLKDYEGPFLKKDSEFNNVSIVKSKEKQMHINALLETLTEMLPSSSYFKINFDTNMGFLLDAEYCIDSEHRFMKVEDWNERSNNVRRIAIMMHDYHDYCIGQNDLIGSQYLYTQLLKARGYEIITLSYENFSVQDNVKKRINYLKQCMNRIKEMKPAKQMKSI</sequence>
<feature type="region of interest" description="Disordered" evidence="1">
    <location>
        <begin position="58"/>
        <end position="88"/>
    </location>
</feature>
<dbReference type="GO" id="GO:0044528">
    <property type="term" value="P:regulation of mitochondrial mRNA stability"/>
    <property type="evidence" value="ECO:0007669"/>
    <property type="project" value="InterPro"/>
</dbReference>
<accession>A0A836F4M2</accession>
<comment type="caution">
    <text evidence="3">The sequence shown here is derived from an EMBL/GenBank/DDBJ whole genome shotgun (WGS) entry which is preliminary data.</text>
</comment>
<evidence type="ECO:0000259" key="2">
    <source>
        <dbReference type="PROSITE" id="PS51286"/>
    </source>
</evidence>
<dbReference type="EMBL" id="JAANIA010002128">
    <property type="protein sequence ID" value="KAG5317729.1"/>
    <property type="molecule type" value="Genomic_DNA"/>
</dbReference>
<name>A0A836F4M2_9HYME</name>
<proteinExistence type="predicted"/>
<evidence type="ECO:0000313" key="3">
    <source>
        <dbReference type="EMBL" id="KAG5317729.1"/>
    </source>
</evidence>
<feature type="domain" description="RAP" evidence="2">
    <location>
        <begin position="441"/>
        <end position="499"/>
    </location>
</feature>
<feature type="non-terminal residue" evidence="3">
    <location>
        <position position="1"/>
    </location>
</feature>
<dbReference type="InterPro" id="IPR013579">
    <property type="entry name" value="FAST_2"/>
</dbReference>
<protein>
    <submittedName>
        <fullName evidence="3">FAKD4 protein</fullName>
    </submittedName>
</protein>